<organism evidence="2 3">
    <name type="scientific">Cryobacterium sandaracinum</name>
    <dbReference type="NCBI Taxonomy" id="1259247"/>
    <lineage>
        <taxon>Bacteria</taxon>
        <taxon>Bacillati</taxon>
        <taxon>Actinomycetota</taxon>
        <taxon>Actinomycetes</taxon>
        <taxon>Micrococcales</taxon>
        <taxon>Microbacteriaceae</taxon>
        <taxon>Cryobacterium</taxon>
    </lineage>
</organism>
<evidence type="ECO:0000313" key="3">
    <source>
        <dbReference type="Proteomes" id="UP000297851"/>
    </source>
</evidence>
<comment type="caution">
    <text evidence="2">The sequence shown here is derived from an EMBL/GenBank/DDBJ whole genome shotgun (WGS) entry which is preliminary data.</text>
</comment>
<evidence type="ECO:0000256" key="1">
    <source>
        <dbReference type="SAM" id="MobiDB-lite"/>
    </source>
</evidence>
<dbReference type="RefSeq" id="WP_134373570.1">
    <property type="nucleotide sequence ID" value="NZ_SOGO01000024.1"/>
</dbReference>
<protein>
    <submittedName>
        <fullName evidence="2">Uncharacterized protein</fullName>
    </submittedName>
</protein>
<proteinExistence type="predicted"/>
<gene>
    <name evidence="2" type="ORF">E3T25_08145</name>
</gene>
<feature type="region of interest" description="Disordered" evidence="1">
    <location>
        <begin position="108"/>
        <end position="139"/>
    </location>
</feature>
<accession>A0ABY2JCF0</accession>
<keyword evidence="3" id="KW-1185">Reference proteome</keyword>
<dbReference type="Proteomes" id="UP000297851">
    <property type="component" value="Unassembled WGS sequence"/>
</dbReference>
<reference evidence="2 3" key="1">
    <citation type="submission" date="2019-03" db="EMBL/GenBank/DDBJ databases">
        <title>Genomics of glacier-inhabiting Cryobacterium strains.</title>
        <authorList>
            <person name="Liu Q."/>
            <person name="Xin Y.-H."/>
        </authorList>
    </citation>
    <scope>NUCLEOTIDE SEQUENCE [LARGE SCALE GENOMIC DNA]</scope>
    <source>
        <strain evidence="2 3">TMT2-16</strain>
    </source>
</reference>
<sequence>MVRDHGSEDAYSLAQRDPAYLAAVRVAYSGEKNVLNALWWATHPAEAAPDGSPSPANQLRDLQKRVFSANGDFVGDPKATAALRELQATVAADRAAIAAAIRAAEFEVNTQPPRSPGESTAPRNTGPRTMHEGTSEGSLQPFFEEVLDETALPAGGRDRNALLVLSILVALGVGFVVGTQTNASLVTASPSADPVNAEDTCGQVSDVVTLMHNAYGSLLVEPSTQQEFEGAARLVARLSARVDTVPGSAVADQVEALKGLLPSSASEQIDPLSTEWGQALARVSAACSAAGFDISAACSAAGFDISVDAMIGS</sequence>
<evidence type="ECO:0000313" key="2">
    <source>
        <dbReference type="EMBL" id="TFD02633.1"/>
    </source>
</evidence>
<dbReference type="EMBL" id="SOGO01000024">
    <property type="protein sequence ID" value="TFD02633.1"/>
    <property type="molecule type" value="Genomic_DNA"/>
</dbReference>
<name>A0ABY2JCF0_9MICO</name>
<feature type="compositionally biased region" description="Polar residues" evidence="1">
    <location>
        <begin position="108"/>
        <end position="127"/>
    </location>
</feature>